<dbReference type="KEGG" id="anf:AQPE_0391"/>
<sequence length="1160" mass="122636">MLLFSVTFVQAATKTSILSGNWNTAVLWSPAGIPEKADNVIIHDSVIIDSSTTVELDNLTIDKTTGKLVVVGTLVVNGDLSMDFSGNDQSELVLSSGSKVIVNGNANLGNKVSLDLSSYFIVRGDFYKQGSANQGIISISGAHIYIFGTVDTPWSNFTTTANGYSGTTETIGDACDYGTSIDLANNITEVPEEILASFNCASSTTPSWGNPWGIPHSSGGSVGMGGTISLTAQAQNSWQYNPIYYHWSGPNGFSQTTANTSLSINNASGAMSGFYVCTAVNAKGCSITDSAYVVVSDCIPAGFEYFSRDNYTGLWTDPALWGTNNPADVIPPPYNPNNSHTIGISGYITIDGNLTLGTSTQYLCDTLVVTGDFLATKPTLTIGPHGVLVVLGNYTGISGSIINNQGRIIVAGDFQNPPNWSVIANNGGDVYVFDQSPVLGGLVPTGINTIDLNSADNPLFGFYCTLAGGNCPANPEITGTTPGSRCGSGTVTLQATASPEGSVIKWYDQATGGNLLATGNSYTTASISTTTSYYVDATYNGTTSSPRSEVIATIEVLSWIGDVSTDWNISGNWSCGVIPDLTTDVLIPNVPNKPILQNGAEGAAKNIVIDNGSSLTVIDNTIQIAGTVSNSGTFTATAGTIEMKGSVAQSIGADVFAGNTIMNLTINNSAGVSLLGPLLVTGIVAPQNGNLSSGGQLTLVSTAAQTALIDGSGTGTVTGNVIVQRYLPSSFGYKYFSSPFQSATVNAFAAYLDLGASFPAFYTYDESKTTSGWVTYTNPTGPLTPMLGYAANFGTLASAVTVSLSGVVNDNILSPITLYNTNETYTKGFNLVGNPYPSPIDWDAVSGWTRGNVDNAVYYFNTGSTDPYTGTYSTYINGVSSDGIANNMIAAMQGFFVHVSDGAYPVSATFGLDNWVRVNNLAPVFKSACLETRPVIRLTAEYSEETNPADPLVVYFDDGATPSFDKESDALKLMNTDVKSPNLYTLSKDANRLSIDAIPYPDSISLVPLGLKTEQDGLIFFQAAQIENMPSGLQIYLSDKRTGINTDLLQRGGYKLNMTAGSDESRFSLIFSWRVLPPNQNGSAEFVVYPSGRKLMVSFTGTSEEKGDLVVYNMMGQEIFRRQLPGTGTHELDPHMRDGVYVVSFYSGQSVYSKKIIITN</sequence>
<dbReference type="Proteomes" id="UP001193389">
    <property type="component" value="Chromosome"/>
</dbReference>
<accession>A0A5K7S4H6</accession>
<dbReference type="EMBL" id="AP018694">
    <property type="protein sequence ID" value="BBE16254.1"/>
    <property type="molecule type" value="Genomic_DNA"/>
</dbReference>
<dbReference type="InterPro" id="IPR003599">
    <property type="entry name" value="Ig_sub"/>
</dbReference>
<dbReference type="InterPro" id="IPR013783">
    <property type="entry name" value="Ig-like_fold"/>
</dbReference>
<evidence type="ECO:0000313" key="2">
    <source>
        <dbReference type="EMBL" id="BBE16254.1"/>
    </source>
</evidence>
<dbReference type="SMART" id="SM00409">
    <property type="entry name" value="IG"/>
    <property type="match status" value="1"/>
</dbReference>
<dbReference type="PROSITE" id="PS50835">
    <property type="entry name" value="IG_LIKE"/>
    <property type="match status" value="1"/>
</dbReference>
<dbReference type="InterPro" id="IPR007110">
    <property type="entry name" value="Ig-like_dom"/>
</dbReference>
<feature type="domain" description="Ig-like" evidence="1">
    <location>
        <begin position="211"/>
        <end position="288"/>
    </location>
</feature>
<reference evidence="2" key="1">
    <citation type="journal article" date="2020" name="Int. J. Syst. Evol. Microbiol.">
        <title>Aquipluma nitroreducens gen. nov. sp. nov., a novel facultatively anaerobic bacterium isolated from a freshwater lake.</title>
        <authorList>
            <person name="Watanabe M."/>
            <person name="Kojima H."/>
            <person name="Fukui M."/>
        </authorList>
    </citation>
    <scope>NUCLEOTIDE SEQUENCE</scope>
    <source>
        <strain evidence="2">MeG22</strain>
    </source>
</reference>
<organism evidence="2 3">
    <name type="scientific">Aquipluma nitroreducens</name>
    <dbReference type="NCBI Taxonomy" id="2010828"/>
    <lineage>
        <taxon>Bacteria</taxon>
        <taxon>Pseudomonadati</taxon>
        <taxon>Bacteroidota</taxon>
        <taxon>Bacteroidia</taxon>
        <taxon>Marinilabiliales</taxon>
        <taxon>Prolixibacteraceae</taxon>
        <taxon>Aquipluma</taxon>
    </lineage>
</organism>
<dbReference type="Pfam" id="PF19081">
    <property type="entry name" value="Ig_7"/>
    <property type="match status" value="1"/>
</dbReference>
<proteinExistence type="predicted"/>
<gene>
    <name evidence="2" type="ORF">AQPE_0391</name>
</gene>
<dbReference type="SUPFAM" id="SSF48726">
    <property type="entry name" value="Immunoglobulin"/>
    <property type="match status" value="1"/>
</dbReference>
<dbReference type="NCBIfam" id="TIGR04183">
    <property type="entry name" value="Por_Secre_tail"/>
    <property type="match status" value="1"/>
</dbReference>
<dbReference type="AlphaFoldDB" id="A0A5K7S4H6"/>
<evidence type="ECO:0000313" key="3">
    <source>
        <dbReference type="Proteomes" id="UP001193389"/>
    </source>
</evidence>
<dbReference type="InterPro" id="IPR044023">
    <property type="entry name" value="Ig_7"/>
</dbReference>
<keyword evidence="3" id="KW-1185">Reference proteome</keyword>
<protein>
    <submittedName>
        <fullName evidence="2">Autotransporter protein</fullName>
    </submittedName>
</protein>
<dbReference type="InterPro" id="IPR026444">
    <property type="entry name" value="Secre_tail"/>
</dbReference>
<evidence type="ECO:0000259" key="1">
    <source>
        <dbReference type="PROSITE" id="PS50835"/>
    </source>
</evidence>
<dbReference type="InterPro" id="IPR036179">
    <property type="entry name" value="Ig-like_dom_sf"/>
</dbReference>
<dbReference type="Gene3D" id="2.60.40.10">
    <property type="entry name" value="Immunoglobulins"/>
    <property type="match status" value="1"/>
</dbReference>
<name>A0A5K7S4H6_9BACT</name>